<feature type="compositionally biased region" description="Low complexity" evidence="12">
    <location>
        <begin position="152"/>
        <end position="199"/>
    </location>
</feature>
<evidence type="ECO:0000256" key="11">
    <source>
        <dbReference type="ARBA" id="ARBA00023276"/>
    </source>
</evidence>
<proteinExistence type="inferred from homology"/>
<keyword evidence="14" id="KW-1185">Reference proteome</keyword>
<evidence type="ECO:0000313" key="13">
    <source>
        <dbReference type="EMBL" id="KAG9450506.1"/>
    </source>
</evidence>
<evidence type="ECO:0000256" key="1">
    <source>
        <dbReference type="ARBA" id="ARBA00002966"/>
    </source>
</evidence>
<keyword evidence="6" id="KW-0602">Photosynthesis</keyword>
<feature type="region of interest" description="Disordered" evidence="12">
    <location>
        <begin position="134"/>
        <end position="234"/>
    </location>
</feature>
<evidence type="ECO:0000256" key="3">
    <source>
        <dbReference type="ARBA" id="ARBA00006659"/>
    </source>
</evidence>
<keyword evidence="5" id="KW-0150">Chloroplast</keyword>
<feature type="region of interest" description="Disordered" evidence="12">
    <location>
        <begin position="36"/>
        <end position="62"/>
    </location>
</feature>
<evidence type="ECO:0000256" key="2">
    <source>
        <dbReference type="ARBA" id="ARBA00004334"/>
    </source>
</evidence>
<evidence type="ECO:0000256" key="9">
    <source>
        <dbReference type="ARBA" id="ARBA00023078"/>
    </source>
</evidence>
<name>A0AAV7ERQ5_ARIFI</name>
<dbReference type="EMBL" id="JAINDJ010000004">
    <property type="protein sequence ID" value="KAG9450506.1"/>
    <property type="molecule type" value="Genomic_DNA"/>
</dbReference>
<dbReference type="InterPro" id="IPR006814">
    <property type="entry name" value="PSII_PsbR"/>
</dbReference>
<dbReference type="AlphaFoldDB" id="A0AAV7ERQ5"/>
<evidence type="ECO:0000256" key="5">
    <source>
        <dbReference type="ARBA" id="ARBA00022528"/>
    </source>
</evidence>
<keyword evidence="8" id="KW-0809">Transit peptide</keyword>
<dbReference type="PANTHER" id="PTHR34369">
    <property type="entry name" value="PHOTOSYSTEM II 10 KDA POLYPEPTIDE, CHLOROPLASTIC"/>
    <property type="match status" value="1"/>
</dbReference>
<evidence type="ECO:0000256" key="10">
    <source>
        <dbReference type="ARBA" id="ARBA00023136"/>
    </source>
</evidence>
<organism evidence="13 14">
    <name type="scientific">Aristolochia fimbriata</name>
    <name type="common">White veined hardy Dutchman's pipe vine</name>
    <dbReference type="NCBI Taxonomy" id="158543"/>
    <lineage>
        <taxon>Eukaryota</taxon>
        <taxon>Viridiplantae</taxon>
        <taxon>Streptophyta</taxon>
        <taxon>Embryophyta</taxon>
        <taxon>Tracheophyta</taxon>
        <taxon>Spermatophyta</taxon>
        <taxon>Magnoliopsida</taxon>
        <taxon>Magnoliidae</taxon>
        <taxon>Piperales</taxon>
        <taxon>Aristolochiaceae</taxon>
        <taxon>Aristolochia</taxon>
    </lineage>
</organism>
<comment type="caution">
    <text evidence="13">The sequence shown here is derived from an EMBL/GenBank/DDBJ whole genome shotgun (WGS) entry which is preliminary data.</text>
</comment>
<evidence type="ECO:0000256" key="7">
    <source>
        <dbReference type="ARBA" id="ARBA00022640"/>
    </source>
</evidence>
<gene>
    <name evidence="13" type="ORF">H6P81_010471</name>
</gene>
<dbReference type="GO" id="GO:0009535">
    <property type="term" value="C:chloroplast thylakoid membrane"/>
    <property type="evidence" value="ECO:0007669"/>
    <property type="project" value="UniProtKB-SubCell"/>
</dbReference>
<dbReference type="Pfam" id="PF04725">
    <property type="entry name" value="PsbR"/>
    <property type="match status" value="1"/>
</dbReference>
<sequence>MRVFVAAEIAASVMSSLSLKPSPLPSSFKIEANGGKKIKTATPNGPGGGMSLKDGLDSSGRKPKGKGVYQFVDKYGANVDGYRLLYPFARNLMSAPAYDFSLQTYGVKCIAGKMAATLEDIQLKMVVMQTRLDGPAEEAPTAGDEAPTAGDEAPTAEDALAAEDAPAPEEAPAAVEAPTAVEAPAAVESAAAIEAPVAEQPSPRHCKRKVKPSQAMAAPYILTHTSKRTKKTNG</sequence>
<evidence type="ECO:0000256" key="4">
    <source>
        <dbReference type="ARBA" id="ARBA00018725"/>
    </source>
</evidence>
<accession>A0AAV7ERQ5</accession>
<protein>
    <recommendedName>
        <fullName evidence="4">Photosystem II 10 kDa polypeptide, chloroplastic</fullName>
    </recommendedName>
</protein>
<comment type="function">
    <text evidence="1">Associated with the oxygen-evolving complex of photosystem II.</text>
</comment>
<dbReference type="PANTHER" id="PTHR34369:SF7">
    <property type="entry name" value="PHOTOSYSTEM II 10 KDA POLYPEPTIDE, CHLOROPLASTIC"/>
    <property type="match status" value="1"/>
</dbReference>
<keyword evidence="7" id="KW-0934">Plastid</keyword>
<dbReference type="Proteomes" id="UP000825729">
    <property type="component" value="Unassembled WGS sequence"/>
</dbReference>
<dbReference type="GO" id="GO:0009654">
    <property type="term" value="C:photosystem II oxygen evolving complex"/>
    <property type="evidence" value="ECO:0007669"/>
    <property type="project" value="InterPro"/>
</dbReference>
<dbReference type="GO" id="GO:0015979">
    <property type="term" value="P:photosynthesis"/>
    <property type="evidence" value="ECO:0007669"/>
    <property type="project" value="UniProtKB-KW"/>
</dbReference>
<comment type="subcellular location">
    <subcellularLocation>
        <location evidence="2">Plastid</location>
        <location evidence="2">Chloroplast thylakoid membrane</location>
    </subcellularLocation>
</comment>
<feature type="compositionally biased region" description="Basic residues" evidence="12">
    <location>
        <begin position="225"/>
        <end position="234"/>
    </location>
</feature>
<evidence type="ECO:0000313" key="14">
    <source>
        <dbReference type="Proteomes" id="UP000825729"/>
    </source>
</evidence>
<reference evidence="13 14" key="1">
    <citation type="submission" date="2021-07" db="EMBL/GenBank/DDBJ databases">
        <title>The Aristolochia fimbriata genome: insights into angiosperm evolution, floral development and chemical biosynthesis.</title>
        <authorList>
            <person name="Jiao Y."/>
        </authorList>
    </citation>
    <scope>NUCLEOTIDE SEQUENCE [LARGE SCALE GENOMIC DNA]</scope>
    <source>
        <strain evidence="13">IBCAS-2021</strain>
        <tissue evidence="13">Leaf</tissue>
    </source>
</reference>
<comment type="similarity">
    <text evidence="3">Belongs to the psbR family.</text>
</comment>
<evidence type="ECO:0000256" key="12">
    <source>
        <dbReference type="SAM" id="MobiDB-lite"/>
    </source>
</evidence>
<evidence type="ECO:0000256" key="8">
    <source>
        <dbReference type="ARBA" id="ARBA00022946"/>
    </source>
</evidence>
<keyword evidence="11" id="KW-0604">Photosystem II</keyword>
<evidence type="ECO:0000256" key="6">
    <source>
        <dbReference type="ARBA" id="ARBA00022531"/>
    </source>
</evidence>
<keyword evidence="10" id="KW-0472">Membrane</keyword>
<keyword evidence="9" id="KW-0793">Thylakoid</keyword>